<evidence type="ECO:0000256" key="1">
    <source>
        <dbReference type="SAM" id="SignalP"/>
    </source>
</evidence>
<reference evidence="2 3" key="1">
    <citation type="submission" date="2024-09" db="EMBL/GenBank/DDBJ databases">
        <title>Chromosome-scale assembly of Riccia fluitans.</title>
        <authorList>
            <person name="Paukszto L."/>
            <person name="Sawicki J."/>
            <person name="Karawczyk K."/>
            <person name="Piernik-Szablinska J."/>
            <person name="Szczecinska M."/>
            <person name="Mazdziarz M."/>
        </authorList>
    </citation>
    <scope>NUCLEOTIDE SEQUENCE [LARGE SCALE GENOMIC DNA]</scope>
    <source>
        <strain evidence="2">Rf_01</strain>
        <tissue evidence="2">Aerial parts of the thallus</tissue>
    </source>
</reference>
<gene>
    <name evidence="2" type="ORF">R1flu_004855</name>
</gene>
<evidence type="ECO:0000313" key="3">
    <source>
        <dbReference type="Proteomes" id="UP001605036"/>
    </source>
</evidence>
<evidence type="ECO:0000313" key="2">
    <source>
        <dbReference type="EMBL" id="KAL2633376.1"/>
    </source>
</evidence>
<organism evidence="2 3">
    <name type="scientific">Riccia fluitans</name>
    <dbReference type="NCBI Taxonomy" id="41844"/>
    <lineage>
        <taxon>Eukaryota</taxon>
        <taxon>Viridiplantae</taxon>
        <taxon>Streptophyta</taxon>
        <taxon>Embryophyta</taxon>
        <taxon>Marchantiophyta</taxon>
        <taxon>Marchantiopsida</taxon>
        <taxon>Marchantiidae</taxon>
        <taxon>Marchantiales</taxon>
        <taxon>Ricciaceae</taxon>
        <taxon>Riccia</taxon>
    </lineage>
</organism>
<dbReference type="EMBL" id="JBHFFA010000003">
    <property type="protein sequence ID" value="KAL2633376.1"/>
    <property type="molecule type" value="Genomic_DNA"/>
</dbReference>
<keyword evidence="1" id="KW-0732">Signal</keyword>
<dbReference type="InterPro" id="IPR053277">
    <property type="entry name" value="Endomembrane_traffic_mod"/>
</dbReference>
<name>A0ABD1YRH1_9MARC</name>
<comment type="caution">
    <text evidence="2">The sequence shown here is derived from an EMBL/GenBank/DDBJ whole genome shotgun (WGS) entry which is preliminary data.</text>
</comment>
<protein>
    <submittedName>
        <fullName evidence="2">Uncharacterized protein</fullName>
    </submittedName>
</protein>
<sequence length="238" mass="26627">MGKKARAVQIAVILLLVVLQELPTSVTQRRYGKCMVEKNPGFLMASYSCVCDPSNSRKDGADGERGKTLLPETDVRYPIFDSISQSCKELRSFFNLARNGRTIFHLRFHQLVLQGAQVILQSVLVQETILYHADRSSLDSLNSCTILSLPLVDDCEAQVWQVIVDFVCDENPVKELSVSIVGDRLGEDGTTSKDASIVEACKKYELATQLCPTLHEAFYNWAIVVSGELRSRGKRRRL</sequence>
<feature type="chain" id="PRO_5044798983" evidence="1">
    <location>
        <begin position="29"/>
        <end position="238"/>
    </location>
</feature>
<feature type="signal peptide" evidence="1">
    <location>
        <begin position="1"/>
        <end position="28"/>
    </location>
</feature>
<dbReference type="AlphaFoldDB" id="A0ABD1YRH1"/>
<dbReference type="PANTHER" id="PTHR45005">
    <property type="match status" value="1"/>
</dbReference>
<dbReference type="Proteomes" id="UP001605036">
    <property type="component" value="Unassembled WGS sequence"/>
</dbReference>
<keyword evidence="3" id="KW-1185">Reference proteome</keyword>
<dbReference type="PANTHER" id="PTHR45005:SF2">
    <property type="entry name" value="PROTEIN HLB1"/>
    <property type="match status" value="1"/>
</dbReference>
<accession>A0ABD1YRH1</accession>
<proteinExistence type="predicted"/>